<dbReference type="EMBL" id="VSSQ01068371">
    <property type="protein sequence ID" value="MPN20571.1"/>
    <property type="molecule type" value="Genomic_DNA"/>
</dbReference>
<feature type="domain" description="Type II secretion system protein GspF" evidence="7">
    <location>
        <begin position="6"/>
        <end position="64"/>
    </location>
</feature>
<feature type="transmembrane region" description="Helical" evidence="6">
    <location>
        <begin position="47"/>
        <end position="66"/>
    </location>
</feature>
<dbReference type="InterPro" id="IPR018076">
    <property type="entry name" value="T2SS_GspF_dom"/>
</dbReference>
<dbReference type="AlphaFoldDB" id="A0A645G177"/>
<keyword evidence="4 6" id="KW-1133">Transmembrane helix</keyword>
<proteinExistence type="predicted"/>
<reference evidence="8" key="1">
    <citation type="submission" date="2019-08" db="EMBL/GenBank/DDBJ databases">
        <authorList>
            <person name="Kucharzyk K."/>
            <person name="Murdoch R.W."/>
            <person name="Higgins S."/>
            <person name="Loffler F."/>
        </authorList>
    </citation>
    <scope>NUCLEOTIDE SEQUENCE</scope>
</reference>
<comment type="subcellular location">
    <subcellularLocation>
        <location evidence="1">Cell membrane</location>
        <topology evidence="1">Multi-pass membrane protein</topology>
    </subcellularLocation>
</comment>
<evidence type="ECO:0000256" key="3">
    <source>
        <dbReference type="ARBA" id="ARBA00022692"/>
    </source>
</evidence>
<protein>
    <recommendedName>
        <fullName evidence="7">Type II secretion system protein GspF domain-containing protein</fullName>
    </recommendedName>
</protein>
<dbReference type="Pfam" id="PF00482">
    <property type="entry name" value="T2SSF"/>
    <property type="match status" value="1"/>
</dbReference>
<evidence type="ECO:0000256" key="5">
    <source>
        <dbReference type="ARBA" id="ARBA00023136"/>
    </source>
</evidence>
<evidence type="ECO:0000259" key="7">
    <source>
        <dbReference type="Pfam" id="PF00482"/>
    </source>
</evidence>
<keyword evidence="3 6" id="KW-0812">Transmembrane</keyword>
<gene>
    <name evidence="8" type="ORF">SDC9_167950</name>
</gene>
<evidence type="ECO:0000256" key="2">
    <source>
        <dbReference type="ARBA" id="ARBA00022475"/>
    </source>
</evidence>
<evidence type="ECO:0000256" key="4">
    <source>
        <dbReference type="ARBA" id="ARBA00022989"/>
    </source>
</evidence>
<keyword evidence="2" id="KW-1003">Cell membrane</keyword>
<feature type="transmembrane region" description="Helical" evidence="6">
    <location>
        <begin position="78"/>
        <end position="98"/>
    </location>
</feature>
<evidence type="ECO:0000313" key="8">
    <source>
        <dbReference type="EMBL" id="MPN20571.1"/>
    </source>
</evidence>
<name>A0A645G177_9ZZZZ</name>
<dbReference type="PANTHER" id="PTHR35007:SF1">
    <property type="entry name" value="PILUS ASSEMBLY PROTEIN"/>
    <property type="match status" value="1"/>
</dbReference>
<keyword evidence="5 6" id="KW-0472">Membrane</keyword>
<dbReference type="GO" id="GO:0005886">
    <property type="term" value="C:plasma membrane"/>
    <property type="evidence" value="ECO:0007669"/>
    <property type="project" value="UniProtKB-SubCell"/>
</dbReference>
<sequence>MLIIAAVLIQRQVGGNLSEILDGISDTIRERLKIKTSIKVLTASGRTSGMVVGLMPVFIMFVLMLINPSYIRMFFDTTVGITMLCIAGFLEAIGFLCVKKIVSIKF</sequence>
<organism evidence="8">
    <name type="scientific">bioreactor metagenome</name>
    <dbReference type="NCBI Taxonomy" id="1076179"/>
    <lineage>
        <taxon>unclassified sequences</taxon>
        <taxon>metagenomes</taxon>
        <taxon>ecological metagenomes</taxon>
    </lineage>
</organism>
<comment type="caution">
    <text evidence="8">The sequence shown here is derived from an EMBL/GenBank/DDBJ whole genome shotgun (WGS) entry which is preliminary data.</text>
</comment>
<dbReference type="PANTHER" id="PTHR35007">
    <property type="entry name" value="INTEGRAL MEMBRANE PROTEIN-RELATED"/>
    <property type="match status" value="1"/>
</dbReference>
<evidence type="ECO:0000256" key="6">
    <source>
        <dbReference type="SAM" id="Phobius"/>
    </source>
</evidence>
<evidence type="ECO:0000256" key="1">
    <source>
        <dbReference type="ARBA" id="ARBA00004651"/>
    </source>
</evidence>
<accession>A0A645G177</accession>